<protein>
    <submittedName>
        <fullName evidence="6">Glycosyltransferase</fullName>
    </submittedName>
</protein>
<dbReference type="SUPFAM" id="SSF53448">
    <property type="entry name" value="Nucleotide-diphospho-sugar transferases"/>
    <property type="match status" value="1"/>
</dbReference>
<dbReference type="InterPro" id="IPR001173">
    <property type="entry name" value="Glyco_trans_2-like"/>
</dbReference>
<dbReference type="GO" id="GO:0016757">
    <property type="term" value="F:glycosyltransferase activity"/>
    <property type="evidence" value="ECO:0007669"/>
    <property type="project" value="UniProtKB-KW"/>
</dbReference>
<keyword evidence="3" id="KW-0808">Transferase</keyword>
<proteinExistence type="inferred from homology"/>
<dbReference type="AlphaFoldDB" id="A0A972K1Q9"/>
<dbReference type="Proteomes" id="UP000641588">
    <property type="component" value="Unassembled WGS sequence"/>
</dbReference>
<keyword evidence="7" id="KW-1185">Reference proteome</keyword>
<dbReference type="Gene3D" id="3.90.550.10">
    <property type="entry name" value="Spore Coat Polysaccharide Biosynthesis Protein SpsA, Chain A"/>
    <property type="match status" value="1"/>
</dbReference>
<comment type="similarity">
    <text evidence="1">Belongs to the glycosyltransferase 2 family.</text>
</comment>
<evidence type="ECO:0000256" key="2">
    <source>
        <dbReference type="ARBA" id="ARBA00022676"/>
    </source>
</evidence>
<keyword evidence="4" id="KW-1133">Transmembrane helix</keyword>
<evidence type="ECO:0000313" key="6">
    <source>
        <dbReference type="EMBL" id="NOU95110.1"/>
    </source>
</evidence>
<keyword evidence="4" id="KW-0812">Transmembrane</keyword>
<accession>A0A972K1Q9</accession>
<evidence type="ECO:0000256" key="1">
    <source>
        <dbReference type="ARBA" id="ARBA00006739"/>
    </source>
</evidence>
<dbReference type="PANTHER" id="PTHR22916">
    <property type="entry name" value="GLYCOSYLTRANSFERASE"/>
    <property type="match status" value="1"/>
</dbReference>
<gene>
    <name evidence="6" type="ORF">GC093_18040</name>
</gene>
<organism evidence="6 7">
    <name type="scientific">Paenibacillus foliorum</name>
    <dbReference type="NCBI Taxonomy" id="2654974"/>
    <lineage>
        <taxon>Bacteria</taxon>
        <taxon>Bacillati</taxon>
        <taxon>Bacillota</taxon>
        <taxon>Bacilli</taxon>
        <taxon>Bacillales</taxon>
        <taxon>Paenibacillaceae</taxon>
        <taxon>Paenibacillus</taxon>
    </lineage>
</organism>
<feature type="transmembrane region" description="Helical" evidence="4">
    <location>
        <begin position="320"/>
        <end position="341"/>
    </location>
</feature>
<dbReference type="InterPro" id="IPR029044">
    <property type="entry name" value="Nucleotide-diphossugar_trans"/>
</dbReference>
<dbReference type="Pfam" id="PF00535">
    <property type="entry name" value="Glycos_transf_2"/>
    <property type="match status" value="1"/>
</dbReference>
<sequence length="348" mass="40445">MNYHLLQSQQTCFVKLRYNNMNNEIKVSVIVPVYNLENYIDRCLNYIKNQTLEDIEIILIDDGSTDQSYKIIKEHASIDTRIKYVKQQNLGVSSARNKGIEMAKGSFVTFIDGDDYITCDMLENMCSFAENQKLDITFCLFANSEHYKSSDKAQKILSSEYIKKMLEGKVQRTACGVLFNSEFIKKNSLIYDVDMSYGEDMLFTIKALLLTEINVGIVPHEYYVVENRSGSAIRIMNPNQYMRIQMLAQRLDKVFEIANSKSYYDLLLQSYYYSDILLSVSHIIKSKIGFLNKLKKLSELKRSPHARYVLKIKFKSSNSIRLKAVIIKYFPSTIILFIYMLNNRLKKS</sequence>
<evidence type="ECO:0000313" key="7">
    <source>
        <dbReference type="Proteomes" id="UP000641588"/>
    </source>
</evidence>
<evidence type="ECO:0000256" key="3">
    <source>
        <dbReference type="ARBA" id="ARBA00022679"/>
    </source>
</evidence>
<keyword evidence="4" id="KW-0472">Membrane</keyword>
<feature type="domain" description="Glycosyltransferase 2-like" evidence="5">
    <location>
        <begin position="28"/>
        <end position="146"/>
    </location>
</feature>
<dbReference type="PANTHER" id="PTHR22916:SF51">
    <property type="entry name" value="GLYCOSYLTRANSFERASE EPSH-RELATED"/>
    <property type="match status" value="1"/>
</dbReference>
<keyword evidence="2" id="KW-0328">Glycosyltransferase</keyword>
<name>A0A972K1Q9_9BACL</name>
<evidence type="ECO:0000256" key="4">
    <source>
        <dbReference type="SAM" id="Phobius"/>
    </source>
</evidence>
<dbReference type="EMBL" id="WHOD01000067">
    <property type="protein sequence ID" value="NOU95110.1"/>
    <property type="molecule type" value="Genomic_DNA"/>
</dbReference>
<dbReference type="CDD" id="cd00761">
    <property type="entry name" value="Glyco_tranf_GTA_type"/>
    <property type="match status" value="1"/>
</dbReference>
<comment type="caution">
    <text evidence="6">The sequence shown here is derived from an EMBL/GenBank/DDBJ whole genome shotgun (WGS) entry which is preliminary data.</text>
</comment>
<reference evidence="6" key="1">
    <citation type="submission" date="2019-10" db="EMBL/GenBank/DDBJ databases">
        <title>Description of Paenibacillus glebae sp. nov.</title>
        <authorList>
            <person name="Carlier A."/>
            <person name="Qi S."/>
        </authorList>
    </citation>
    <scope>NUCLEOTIDE SEQUENCE</scope>
    <source>
        <strain evidence="6">LMG 31456</strain>
    </source>
</reference>
<evidence type="ECO:0000259" key="5">
    <source>
        <dbReference type="Pfam" id="PF00535"/>
    </source>
</evidence>